<keyword evidence="3" id="KW-0677">Repeat</keyword>
<feature type="binding site" evidence="7">
    <location>
        <position position="282"/>
    </location>
    <ligand>
        <name>Ca(2+)</name>
        <dbReference type="ChEBI" id="CHEBI:29108"/>
        <label>1</label>
    </ligand>
</feature>
<dbReference type="InterPro" id="IPR018247">
    <property type="entry name" value="EF_Hand_1_Ca_BS"/>
</dbReference>
<protein>
    <recommendedName>
        <fullName evidence="8">Parvalbumin</fullName>
    </recommendedName>
</protein>
<evidence type="ECO:0000256" key="8">
    <source>
        <dbReference type="RuleBase" id="RU368048"/>
    </source>
</evidence>
<evidence type="ECO:0000256" key="7">
    <source>
        <dbReference type="PIRSR" id="PIRSR608080-1"/>
    </source>
</evidence>
<dbReference type="SMART" id="SM00054">
    <property type="entry name" value="EFh"/>
    <property type="match status" value="1"/>
</dbReference>
<dbReference type="STRING" id="8090.ENSORLP00000016799"/>
<dbReference type="PANTHER" id="PTHR11653:SF2">
    <property type="entry name" value="PARVALBUMIN ALPHA"/>
    <property type="match status" value="1"/>
</dbReference>
<evidence type="ECO:0000256" key="5">
    <source>
        <dbReference type="ARBA" id="ARBA00023179"/>
    </source>
</evidence>
<dbReference type="Bgee" id="ENSORLG00000013396">
    <property type="expression patterns" value="Expressed in brain and 10 other cell types or tissues"/>
</dbReference>
<comment type="function">
    <text evidence="6 8">In muscle, parvalbumin is thought to be involved in relaxation after contraction. It binds two calcium ions.</text>
</comment>
<reference evidence="10" key="3">
    <citation type="submission" date="2025-09" db="UniProtKB">
        <authorList>
            <consortium name="Ensembl"/>
        </authorList>
    </citation>
    <scope>IDENTIFICATION</scope>
    <source>
        <strain evidence="10">Hd-rR</strain>
    </source>
</reference>
<feature type="binding site" evidence="7">
    <location>
        <position position="286"/>
    </location>
    <ligand>
        <name>Ca(2+)</name>
        <dbReference type="ChEBI" id="CHEBI:29108"/>
        <label>1</label>
    </ligand>
</feature>
<dbReference type="CDD" id="cd16254">
    <property type="entry name" value="EFh_parvalbumin_alpha"/>
    <property type="match status" value="1"/>
</dbReference>
<dbReference type="PRINTS" id="PR01697">
    <property type="entry name" value="PARVALBUMIN"/>
</dbReference>
<reference evidence="10 11" key="1">
    <citation type="journal article" date="2007" name="Nature">
        <title>The medaka draft genome and insights into vertebrate genome evolution.</title>
        <authorList>
            <person name="Kasahara M."/>
            <person name="Naruse K."/>
            <person name="Sasaki S."/>
            <person name="Nakatani Y."/>
            <person name="Qu W."/>
            <person name="Ahsan B."/>
            <person name="Yamada T."/>
            <person name="Nagayasu Y."/>
            <person name="Doi K."/>
            <person name="Kasai Y."/>
            <person name="Jindo T."/>
            <person name="Kobayashi D."/>
            <person name="Shimada A."/>
            <person name="Toyoda A."/>
            <person name="Kuroki Y."/>
            <person name="Fujiyama A."/>
            <person name="Sasaki T."/>
            <person name="Shimizu A."/>
            <person name="Asakawa S."/>
            <person name="Shimizu N."/>
            <person name="Hashimoto S."/>
            <person name="Yang J."/>
            <person name="Lee Y."/>
            <person name="Matsushima K."/>
            <person name="Sugano S."/>
            <person name="Sakaizumi M."/>
            <person name="Narita T."/>
            <person name="Ohishi K."/>
            <person name="Haga S."/>
            <person name="Ohta F."/>
            <person name="Nomoto H."/>
            <person name="Nogata K."/>
            <person name="Morishita T."/>
            <person name="Endo T."/>
            <person name="Shin-I T."/>
            <person name="Takeda H."/>
            <person name="Morishita S."/>
            <person name="Kohara Y."/>
        </authorList>
    </citation>
    <scope>NUCLEOTIDE SEQUENCE [LARGE SCALE GENOMIC DNA]</scope>
    <source>
        <strain evidence="10 11">Hd-rR</strain>
    </source>
</reference>
<dbReference type="InterPro" id="IPR011992">
    <property type="entry name" value="EF-hand-dom_pair"/>
</dbReference>
<dbReference type="InParanoid" id="H2MDZ6"/>
<dbReference type="SUPFAM" id="SSF47473">
    <property type="entry name" value="EF-hand"/>
    <property type="match status" value="1"/>
</dbReference>
<dbReference type="PANTHER" id="PTHR11653">
    <property type="entry name" value="PARVALBUMIN ALPHA"/>
    <property type="match status" value="1"/>
</dbReference>
<accession>H2MDZ6</accession>
<dbReference type="InterPro" id="IPR002048">
    <property type="entry name" value="EF_hand_dom"/>
</dbReference>
<sequence length="321" mass="35744">MLKVYPAFIQQLPVWLQQPHYSKRIKNMNGWIDLIQMTNTYLITALHFCGALNSSKRVSPYPSSRSSPPSPFFLSTSRSISCHPSSPSPSLAPPLSLFTTLFLPFISPPASWCSLLLLFDCSPPPLLSPLFLPLFLSIFKPLTLALSSLISLSLPFHLFLSLSSTSLQPPEARQLAALHPREDVDLVTEVKMAMSSILNADDIKKALDAFAVADSFDHKKFFEILGLRAKSADDVKKVFTVLDADNSGYIEEEELKFVLKGFAKDGRDLTDKETKAFLKAADKDGDGKIGVDGKQKHPIVLPDKCQRRQKCVEMTHSYPCW</sequence>
<feature type="binding site" evidence="7">
    <location>
        <position position="254"/>
    </location>
    <ligand>
        <name>Ca(2+)</name>
        <dbReference type="ChEBI" id="CHEBI:29108"/>
        <label>1</label>
    </ligand>
</feature>
<gene>
    <name evidence="10" type="primary">pvalb6</name>
</gene>
<evidence type="ECO:0000256" key="6">
    <source>
        <dbReference type="ARBA" id="ARBA00025308"/>
    </source>
</evidence>
<dbReference type="GO" id="GO:0005737">
    <property type="term" value="C:cytoplasm"/>
    <property type="evidence" value="ECO:0000318"/>
    <property type="project" value="GO_Central"/>
</dbReference>
<dbReference type="GeneTree" id="ENSGT00940000159653"/>
<evidence type="ECO:0000256" key="4">
    <source>
        <dbReference type="ARBA" id="ARBA00022837"/>
    </source>
</evidence>
<dbReference type="PROSITE" id="PS50222">
    <property type="entry name" value="EF_HAND_2"/>
    <property type="match status" value="1"/>
</dbReference>
<reference evidence="10" key="2">
    <citation type="submission" date="2025-08" db="UniProtKB">
        <authorList>
            <consortium name="Ensembl"/>
        </authorList>
    </citation>
    <scope>IDENTIFICATION</scope>
    <source>
        <strain evidence="10">Hd-rR</strain>
    </source>
</reference>
<keyword evidence="2 7" id="KW-0479">Metal-binding</keyword>
<dbReference type="AlphaFoldDB" id="H2MDZ6"/>
<dbReference type="Ensembl" id="ENSORLT00000016800.2">
    <property type="protein sequence ID" value="ENSORLP00000016799.2"/>
    <property type="gene ID" value="ENSORLG00000013396.2"/>
</dbReference>
<dbReference type="GO" id="GO:0005509">
    <property type="term" value="F:calcium ion binding"/>
    <property type="evidence" value="ECO:0000318"/>
    <property type="project" value="GO_Central"/>
</dbReference>
<dbReference type="Pfam" id="PF13499">
    <property type="entry name" value="EF-hand_7"/>
    <property type="match status" value="1"/>
</dbReference>
<feature type="domain" description="EF-hand" evidence="9">
    <location>
        <begin position="230"/>
        <end position="265"/>
    </location>
</feature>
<dbReference type="InterPro" id="IPR008080">
    <property type="entry name" value="Parvalbumin"/>
</dbReference>
<evidence type="ECO:0000256" key="2">
    <source>
        <dbReference type="ARBA" id="ARBA00022723"/>
    </source>
</evidence>
<name>H2MDZ6_ORYLA</name>
<feature type="binding site" evidence="7">
    <location>
        <position position="249"/>
    </location>
    <ligand>
        <name>Ca(2+)</name>
        <dbReference type="ChEBI" id="CHEBI:29108"/>
        <label>1</label>
    </ligand>
</feature>
<comment type="similarity">
    <text evidence="1 8">Belongs to the parvalbumin family.</text>
</comment>
<feature type="binding site" evidence="7">
    <location>
        <position position="288"/>
    </location>
    <ligand>
        <name>Ca(2+)</name>
        <dbReference type="ChEBI" id="CHEBI:29108"/>
        <label>1</label>
    </ligand>
</feature>
<feature type="binding site" evidence="7">
    <location>
        <position position="245"/>
    </location>
    <ligand>
        <name>Ca(2+)</name>
        <dbReference type="ChEBI" id="CHEBI:29108"/>
        <label>1</label>
    </ligand>
</feature>
<feature type="binding site" evidence="7">
    <location>
        <position position="243"/>
    </location>
    <ligand>
        <name>Ca(2+)</name>
        <dbReference type="ChEBI" id="CHEBI:29108"/>
        <label>1</label>
    </ligand>
</feature>
<keyword evidence="11" id="KW-1185">Reference proteome</keyword>
<keyword evidence="5" id="KW-0514">Muscle protein</keyword>
<feature type="binding site" evidence="7">
    <location>
        <position position="247"/>
    </location>
    <ligand>
        <name>Ca(2+)</name>
        <dbReference type="ChEBI" id="CHEBI:29108"/>
        <label>1</label>
    </ligand>
</feature>
<dbReference type="FunFam" id="1.10.238.10:FF:000060">
    <property type="entry name" value="Parvalbumin, thymic"/>
    <property type="match status" value="1"/>
</dbReference>
<organism evidence="10 11">
    <name type="scientific">Oryzias latipes</name>
    <name type="common">Japanese rice fish</name>
    <name type="synonym">Japanese killifish</name>
    <dbReference type="NCBI Taxonomy" id="8090"/>
    <lineage>
        <taxon>Eukaryota</taxon>
        <taxon>Metazoa</taxon>
        <taxon>Chordata</taxon>
        <taxon>Craniata</taxon>
        <taxon>Vertebrata</taxon>
        <taxon>Euteleostomi</taxon>
        <taxon>Actinopterygii</taxon>
        <taxon>Neopterygii</taxon>
        <taxon>Teleostei</taxon>
        <taxon>Neoteleostei</taxon>
        <taxon>Acanthomorphata</taxon>
        <taxon>Ovalentaria</taxon>
        <taxon>Atherinomorphae</taxon>
        <taxon>Beloniformes</taxon>
        <taxon>Adrianichthyidae</taxon>
        <taxon>Oryziinae</taxon>
        <taxon>Oryzias</taxon>
    </lineage>
</organism>
<keyword evidence="4 7" id="KW-0106">Calcium</keyword>
<evidence type="ECO:0000256" key="3">
    <source>
        <dbReference type="ARBA" id="ARBA00022737"/>
    </source>
</evidence>
<dbReference type="Proteomes" id="UP000001038">
    <property type="component" value="Chromosome 8"/>
</dbReference>
<dbReference type="HOGENOM" id="CLU_157356_0_0_1"/>
<evidence type="ECO:0000259" key="9">
    <source>
        <dbReference type="PROSITE" id="PS50222"/>
    </source>
</evidence>
<evidence type="ECO:0000313" key="10">
    <source>
        <dbReference type="Ensembl" id="ENSORLP00000016799.2"/>
    </source>
</evidence>
<proteinExistence type="inferred from homology"/>
<feature type="binding site" evidence="7">
    <location>
        <position position="284"/>
    </location>
    <ligand>
        <name>Ca(2+)</name>
        <dbReference type="ChEBI" id="CHEBI:29108"/>
        <label>1</label>
    </ligand>
</feature>
<dbReference type="Gene3D" id="1.10.238.10">
    <property type="entry name" value="EF-hand"/>
    <property type="match status" value="1"/>
</dbReference>
<evidence type="ECO:0000313" key="11">
    <source>
        <dbReference type="Proteomes" id="UP000001038"/>
    </source>
</evidence>
<evidence type="ECO:0000256" key="1">
    <source>
        <dbReference type="ARBA" id="ARBA00009753"/>
    </source>
</evidence>
<dbReference type="PROSITE" id="PS00018">
    <property type="entry name" value="EF_HAND_1"/>
    <property type="match status" value="1"/>
</dbReference>